<keyword evidence="2" id="KW-1185">Reference proteome</keyword>
<protein>
    <recommendedName>
        <fullName evidence="3">EthD family reductase</fullName>
    </recommendedName>
</protein>
<dbReference type="RefSeq" id="WP_259541752.1">
    <property type="nucleotide sequence ID" value="NZ_JANLCJ010000011.1"/>
</dbReference>
<dbReference type="EMBL" id="JANLCJ010000011">
    <property type="protein sequence ID" value="MCS5736059.1"/>
    <property type="molecule type" value="Genomic_DNA"/>
</dbReference>
<reference evidence="1" key="1">
    <citation type="submission" date="2022-08" db="EMBL/GenBank/DDBJ databases">
        <authorList>
            <person name="Deng Y."/>
            <person name="Han X.-F."/>
            <person name="Zhang Y.-Q."/>
        </authorList>
    </citation>
    <scope>NUCLEOTIDE SEQUENCE</scope>
    <source>
        <strain evidence="1">CPCC 203386</strain>
    </source>
</reference>
<gene>
    <name evidence="1" type="ORF">N1032_20160</name>
</gene>
<name>A0ABT2H833_9MICO</name>
<evidence type="ECO:0000313" key="2">
    <source>
        <dbReference type="Proteomes" id="UP001165586"/>
    </source>
</evidence>
<evidence type="ECO:0000313" key="1">
    <source>
        <dbReference type="EMBL" id="MCS5736059.1"/>
    </source>
</evidence>
<comment type="caution">
    <text evidence="1">The sequence shown here is derived from an EMBL/GenBank/DDBJ whole genome shotgun (WGS) entry which is preliminary data.</text>
</comment>
<dbReference type="Gene3D" id="3.30.70.100">
    <property type="match status" value="1"/>
</dbReference>
<dbReference type="InterPro" id="IPR011008">
    <property type="entry name" value="Dimeric_a/b-barrel"/>
</dbReference>
<dbReference type="Proteomes" id="UP001165586">
    <property type="component" value="Unassembled WGS sequence"/>
</dbReference>
<organism evidence="1 2">
    <name type="scientific">Herbiconiux daphne</name>
    <dbReference type="NCBI Taxonomy" id="2970914"/>
    <lineage>
        <taxon>Bacteria</taxon>
        <taxon>Bacillati</taxon>
        <taxon>Actinomycetota</taxon>
        <taxon>Actinomycetes</taxon>
        <taxon>Micrococcales</taxon>
        <taxon>Microbacteriaceae</taxon>
        <taxon>Herbiconiux</taxon>
    </lineage>
</organism>
<proteinExistence type="predicted"/>
<sequence length="110" mass="12011">MTTADQPAREVLIGLVNPVEGKDEEFRTWYWQTHIPEVLTVPGFVGAQCYRLDGEPGQGAPYRYATVYEVEGSAAEARGRLYTAGLGFSDLLDLNDMIMAPFGAPLSVSP</sequence>
<evidence type="ECO:0008006" key="3">
    <source>
        <dbReference type="Google" id="ProtNLM"/>
    </source>
</evidence>
<accession>A0ABT2H833</accession>
<dbReference type="SUPFAM" id="SSF54909">
    <property type="entry name" value="Dimeric alpha+beta barrel"/>
    <property type="match status" value="1"/>
</dbReference>